<dbReference type="InterPro" id="IPR041623">
    <property type="entry name" value="NOG1_N"/>
</dbReference>
<dbReference type="InterPro" id="IPR027417">
    <property type="entry name" value="P-loop_NTPase"/>
</dbReference>
<comment type="caution">
    <text evidence="10">The sequence shown here is derived from an EMBL/GenBank/DDBJ whole genome shotgun (WGS) entry which is preliminary data.</text>
</comment>
<comment type="function">
    <text evidence="1 7">Involved in the biogenesis of the 60S ribosomal subunit.</text>
</comment>
<feature type="compositionally biased region" description="Acidic residues" evidence="8">
    <location>
        <begin position="557"/>
        <end position="587"/>
    </location>
</feature>
<feature type="region of interest" description="Disordered" evidence="8">
    <location>
        <begin position="543"/>
        <end position="627"/>
    </location>
</feature>
<dbReference type="GO" id="GO:0005730">
    <property type="term" value="C:nucleolus"/>
    <property type="evidence" value="ECO:0007669"/>
    <property type="project" value="UniProtKB-SubCell"/>
</dbReference>
<dbReference type="Proteomes" id="UP001163846">
    <property type="component" value="Unassembled WGS sequence"/>
</dbReference>
<proteinExistence type="inferred from homology"/>
<comment type="similarity">
    <text evidence="7">Belongs to the TRAFAC class OBG-HflX-like GTPase superfamily. OBG GTPase family. NOG subfamily.</text>
</comment>
<dbReference type="CDD" id="cd01897">
    <property type="entry name" value="NOG"/>
    <property type="match status" value="1"/>
</dbReference>
<dbReference type="InterPro" id="IPR006073">
    <property type="entry name" value="GTP-bd"/>
</dbReference>
<dbReference type="FunFam" id="1.20.120.1190:FF:000001">
    <property type="entry name" value="Nucleolar GTP-binding protein 1"/>
    <property type="match status" value="1"/>
</dbReference>
<keyword evidence="11" id="KW-1185">Reference proteome</keyword>
<gene>
    <name evidence="10" type="ORF">F5878DRAFT_568887</name>
</gene>
<dbReference type="InterPro" id="IPR010674">
    <property type="entry name" value="NOG1_Rossman_fold_dom"/>
</dbReference>
<sequence>MSSSGLKAIAPVPTAADFLDIVLSKTQRKTPTVIHKNFKISRIRNFYMRKVKFTQDSFDEKLGAILSEFPMLDDLHPFLSSLMNVLYDKNHYKLALGQLRTARHLIDHVAKDYVRLLKFGDSLYRCKQLKKAALGRMATIMRRQKDPLAYLEQVRQHISRLPAIDPNTRTLLICGYPNVGKSSFINKVTRADVDVQPYAFTTKSLFVGHLDYKYLRWQVIDTPGILDHPLEDMNTIEMQSITALAHLKSCVLYFMDLSEQCGYTVEAQCKLFHSIKPLFNGKPTLLVINKIDVTRLEDLNAESRALVQEIVDSEGIQCVQVSCYSEEGVMDLKNKACDALLAARVENKIKGSKINTIINRIHVAQPKARDEVVRAPFIPDAVKERKKYDKSDPDRRKLLKDVEAEEGGAGVFNINLKQDYLLANPEWKEDIIPEIMDGKNIADFIDPDIAEKLEALEREEEKLEAEGFYESDDEDMPDSDDELLAAQAQEALAHKIHSQSIKKSKKNQARLPRTAGLRTLSEMTDALTKAGLDPSRITERAQMLAKAAGVKRKRAEDAEDVEMQDAEDGEGEGQEGEDSWMDVDGDEAPQLKRTKGNSGKAVAFVNKRAPRTNRQLMGMRDEGQASKATKLRDFAQRPRNYQAKAGEADRAIKTKMPKHLFAGKRKAGKTSRR</sequence>
<evidence type="ECO:0000256" key="1">
    <source>
        <dbReference type="ARBA" id="ARBA00002889"/>
    </source>
</evidence>
<evidence type="ECO:0000313" key="10">
    <source>
        <dbReference type="EMBL" id="KAJ3834151.1"/>
    </source>
</evidence>
<dbReference type="InterPro" id="IPR031167">
    <property type="entry name" value="G_OBG"/>
</dbReference>
<dbReference type="Pfam" id="PF06858">
    <property type="entry name" value="NOG1"/>
    <property type="match status" value="1"/>
</dbReference>
<dbReference type="GO" id="GO:0005525">
    <property type="term" value="F:GTP binding"/>
    <property type="evidence" value="ECO:0007669"/>
    <property type="project" value="UniProtKB-KW"/>
</dbReference>
<dbReference type="Gene3D" id="3.40.50.300">
    <property type="entry name" value="P-loop containing nucleotide triphosphate hydrolases"/>
    <property type="match status" value="1"/>
</dbReference>
<reference evidence="10" key="1">
    <citation type="submission" date="2022-08" db="EMBL/GenBank/DDBJ databases">
        <authorList>
            <consortium name="DOE Joint Genome Institute"/>
            <person name="Min B."/>
            <person name="Riley R."/>
            <person name="Sierra-Patev S."/>
            <person name="Naranjo-Ortiz M."/>
            <person name="Looney B."/>
            <person name="Konkel Z."/>
            <person name="Slot J.C."/>
            <person name="Sakamoto Y."/>
            <person name="Steenwyk J.L."/>
            <person name="Rokas A."/>
            <person name="Carro J."/>
            <person name="Camarero S."/>
            <person name="Ferreira P."/>
            <person name="Molpeceres G."/>
            <person name="Ruiz-Duenas F.J."/>
            <person name="Serrano A."/>
            <person name="Henrissat B."/>
            <person name="Drula E."/>
            <person name="Hughes K.W."/>
            <person name="Mata J.L."/>
            <person name="Ishikawa N.K."/>
            <person name="Vargas-Isla R."/>
            <person name="Ushijima S."/>
            <person name="Smith C.A."/>
            <person name="Ahrendt S."/>
            <person name="Andreopoulos W."/>
            <person name="He G."/>
            <person name="Labutti K."/>
            <person name="Lipzen A."/>
            <person name="Ng V."/>
            <person name="Sandor L."/>
            <person name="Barry K."/>
            <person name="Martinez A.T."/>
            <person name="Xiao Y."/>
            <person name="Gibbons J.G."/>
            <person name="Terashima K."/>
            <person name="Hibbett D.S."/>
            <person name="Grigoriev I.V."/>
        </authorList>
    </citation>
    <scope>NUCLEOTIDE SEQUENCE</scope>
    <source>
        <strain evidence="10">TFB9207</strain>
    </source>
</reference>
<dbReference type="Pfam" id="PF17835">
    <property type="entry name" value="NOG1_N"/>
    <property type="match status" value="1"/>
</dbReference>
<dbReference type="InterPro" id="IPR024926">
    <property type="entry name" value="NOG1"/>
</dbReference>
<evidence type="ECO:0000256" key="5">
    <source>
        <dbReference type="ARBA" id="ARBA00023134"/>
    </source>
</evidence>
<evidence type="ECO:0000313" key="11">
    <source>
        <dbReference type="Proteomes" id="UP001163846"/>
    </source>
</evidence>
<keyword evidence="6 7" id="KW-0539">Nucleus</keyword>
<evidence type="ECO:0000256" key="8">
    <source>
        <dbReference type="SAM" id="MobiDB-lite"/>
    </source>
</evidence>
<organism evidence="10 11">
    <name type="scientific">Lentinula raphanica</name>
    <dbReference type="NCBI Taxonomy" id="153919"/>
    <lineage>
        <taxon>Eukaryota</taxon>
        <taxon>Fungi</taxon>
        <taxon>Dikarya</taxon>
        <taxon>Basidiomycota</taxon>
        <taxon>Agaricomycotina</taxon>
        <taxon>Agaricomycetes</taxon>
        <taxon>Agaricomycetidae</taxon>
        <taxon>Agaricales</taxon>
        <taxon>Marasmiineae</taxon>
        <taxon>Omphalotaceae</taxon>
        <taxon>Lentinula</taxon>
    </lineage>
</organism>
<accession>A0AA38U8I7</accession>
<evidence type="ECO:0000256" key="2">
    <source>
        <dbReference type="ARBA" id="ARBA00004604"/>
    </source>
</evidence>
<dbReference type="AlphaFoldDB" id="A0AA38U8I7"/>
<keyword evidence="3 7" id="KW-0690">Ribosome biogenesis</keyword>
<evidence type="ECO:0000256" key="3">
    <source>
        <dbReference type="ARBA" id="ARBA00022517"/>
    </source>
</evidence>
<dbReference type="PRINTS" id="PR00326">
    <property type="entry name" value="GTP1OBG"/>
</dbReference>
<evidence type="ECO:0000256" key="6">
    <source>
        <dbReference type="ARBA" id="ARBA00023242"/>
    </source>
</evidence>
<comment type="subcellular location">
    <subcellularLocation>
        <location evidence="2 7">Nucleus</location>
        <location evidence="2 7">Nucleolus</location>
    </subcellularLocation>
</comment>
<dbReference type="PIRSF" id="PIRSF038919">
    <property type="entry name" value="NOG1"/>
    <property type="match status" value="1"/>
</dbReference>
<dbReference type="GO" id="GO:0016787">
    <property type="term" value="F:hydrolase activity"/>
    <property type="evidence" value="ECO:0007669"/>
    <property type="project" value="UniProtKB-KW"/>
</dbReference>
<dbReference type="PROSITE" id="PS51710">
    <property type="entry name" value="G_OBG"/>
    <property type="match status" value="1"/>
</dbReference>
<dbReference type="Gene3D" id="1.20.120.1190">
    <property type="match status" value="1"/>
</dbReference>
<keyword evidence="10" id="KW-0378">Hydrolase</keyword>
<name>A0AA38U8I7_9AGAR</name>
<evidence type="ECO:0000256" key="7">
    <source>
        <dbReference type="PIRNR" id="PIRNR038919"/>
    </source>
</evidence>
<dbReference type="EMBL" id="MU806574">
    <property type="protein sequence ID" value="KAJ3834151.1"/>
    <property type="molecule type" value="Genomic_DNA"/>
</dbReference>
<dbReference type="PANTHER" id="PTHR45759">
    <property type="entry name" value="NUCLEOLAR GTP-BINDING PROTEIN 1"/>
    <property type="match status" value="1"/>
</dbReference>
<evidence type="ECO:0000256" key="4">
    <source>
        <dbReference type="ARBA" id="ARBA00022741"/>
    </source>
</evidence>
<dbReference type="InterPro" id="IPR012973">
    <property type="entry name" value="NOG_C"/>
</dbReference>
<keyword evidence="4" id="KW-0547">Nucleotide-binding</keyword>
<dbReference type="SUPFAM" id="SSF52540">
    <property type="entry name" value="P-loop containing nucleoside triphosphate hydrolases"/>
    <property type="match status" value="1"/>
</dbReference>
<protein>
    <recommendedName>
        <fullName evidence="7">Nucleolar GTP-binding protein 1</fullName>
    </recommendedName>
</protein>
<evidence type="ECO:0000259" key="9">
    <source>
        <dbReference type="PROSITE" id="PS51710"/>
    </source>
</evidence>
<dbReference type="FunFam" id="3.40.50.300:FF:000496">
    <property type="entry name" value="Nucleolar GTP-binding protein 1"/>
    <property type="match status" value="1"/>
</dbReference>
<dbReference type="Pfam" id="PF08155">
    <property type="entry name" value="NOGCT"/>
    <property type="match status" value="1"/>
</dbReference>
<keyword evidence="5" id="KW-0342">GTP-binding</keyword>
<dbReference type="GO" id="GO:1902626">
    <property type="term" value="P:assembly of large subunit precursor of preribosome"/>
    <property type="evidence" value="ECO:0007669"/>
    <property type="project" value="UniProtKB-ARBA"/>
</dbReference>
<feature type="domain" description="OBG-type G" evidence="9">
    <location>
        <begin position="169"/>
        <end position="341"/>
    </location>
</feature>
<feature type="region of interest" description="Disordered" evidence="8">
    <location>
        <begin position="640"/>
        <end position="673"/>
    </location>
</feature>
<feature type="compositionally biased region" description="Basic residues" evidence="8">
    <location>
        <begin position="653"/>
        <end position="673"/>
    </location>
</feature>